<dbReference type="GO" id="GO:0051539">
    <property type="term" value="F:4 iron, 4 sulfur cluster binding"/>
    <property type="evidence" value="ECO:0007669"/>
    <property type="project" value="UniProtKB-KW"/>
</dbReference>
<dbReference type="Gene3D" id="3.30.70.20">
    <property type="match status" value="1"/>
</dbReference>
<keyword evidence="6" id="KW-0560">Oxidoreductase</keyword>
<evidence type="ECO:0000256" key="6">
    <source>
        <dbReference type="ARBA" id="ARBA00023002"/>
    </source>
</evidence>
<evidence type="ECO:0000313" key="10">
    <source>
        <dbReference type="EMBL" id="BAV91875.1"/>
    </source>
</evidence>
<dbReference type="GO" id="GO:0016491">
    <property type="term" value="F:oxidoreductase activity"/>
    <property type="evidence" value="ECO:0007669"/>
    <property type="project" value="UniProtKB-KW"/>
</dbReference>
<dbReference type="Pfam" id="PF02662">
    <property type="entry name" value="FlpD"/>
    <property type="match status" value="1"/>
</dbReference>
<dbReference type="AlphaFoldDB" id="A0A1J1E1W9"/>
<keyword evidence="7" id="KW-0408">Iron</keyword>
<dbReference type="PANTHER" id="PTHR43498:SF1">
    <property type="entry name" value="COB--COM HETERODISULFIDE REDUCTASE IRON-SULFUR SUBUNIT A"/>
    <property type="match status" value="1"/>
</dbReference>
<dbReference type="PRINTS" id="PR00411">
    <property type="entry name" value="PNDRDTASEI"/>
</dbReference>
<comment type="similarity">
    <text evidence="2">Belongs to the HdrA family.</text>
</comment>
<evidence type="ECO:0000256" key="2">
    <source>
        <dbReference type="ARBA" id="ARBA00006561"/>
    </source>
</evidence>
<evidence type="ECO:0000256" key="4">
    <source>
        <dbReference type="ARBA" id="ARBA00022723"/>
    </source>
</evidence>
<name>A0A1J1E1W9_9BACT</name>
<dbReference type="PROSITE" id="PS00198">
    <property type="entry name" value="4FE4S_FER_1"/>
    <property type="match status" value="2"/>
</dbReference>
<dbReference type="RefSeq" id="WP_096399403.1">
    <property type="nucleotide sequence ID" value="NZ_AP017368.1"/>
</dbReference>
<evidence type="ECO:0000259" key="9">
    <source>
        <dbReference type="PROSITE" id="PS51379"/>
    </source>
</evidence>
<feature type="domain" description="4Fe-4S ferredoxin-type" evidence="9">
    <location>
        <begin position="533"/>
        <end position="562"/>
    </location>
</feature>
<evidence type="ECO:0000256" key="1">
    <source>
        <dbReference type="ARBA" id="ARBA00001974"/>
    </source>
</evidence>
<dbReference type="InterPro" id="IPR017896">
    <property type="entry name" value="4Fe4S_Fe-S-bd"/>
</dbReference>
<keyword evidence="5" id="KW-0285">Flavoprotein</keyword>
<dbReference type="Proteomes" id="UP000242645">
    <property type="component" value="Chromosome"/>
</dbReference>
<reference evidence="10 11" key="1">
    <citation type="journal article" date="2017" name="ISME J.">
        <title>Genome of 'Ca. Desulfovibrio trichonymphae', an H2-oxidizing bacterium in a tripartite symbiotic system within a protist cell in the termite gut.</title>
        <authorList>
            <person name="Kuwahara H."/>
            <person name="Yuki M."/>
            <person name="Izawa K."/>
            <person name="Ohkuma M."/>
            <person name="Hongoh Y."/>
        </authorList>
    </citation>
    <scope>NUCLEOTIDE SEQUENCE [LARGE SCALE GENOMIC DNA]</scope>
    <source>
        <strain evidence="10 11">Rs-N31</strain>
    </source>
</reference>
<dbReference type="OrthoDB" id="9758544at2"/>
<dbReference type="InterPro" id="IPR039650">
    <property type="entry name" value="HdrA-like"/>
</dbReference>
<dbReference type="PANTHER" id="PTHR43498">
    <property type="entry name" value="FERREDOXIN:COB-COM HETERODISULFIDE REDUCTASE SUBUNIT A"/>
    <property type="match status" value="1"/>
</dbReference>
<dbReference type="Pfam" id="PF13187">
    <property type="entry name" value="Fer4_9"/>
    <property type="match status" value="1"/>
</dbReference>
<dbReference type="EMBL" id="AP017368">
    <property type="protein sequence ID" value="BAV91875.1"/>
    <property type="molecule type" value="Genomic_DNA"/>
</dbReference>
<keyword evidence="8" id="KW-0411">Iron-sulfur</keyword>
<comment type="cofactor">
    <cofactor evidence="1">
        <name>FAD</name>
        <dbReference type="ChEBI" id="CHEBI:57692"/>
    </cofactor>
</comment>
<evidence type="ECO:0000256" key="7">
    <source>
        <dbReference type="ARBA" id="ARBA00023004"/>
    </source>
</evidence>
<dbReference type="PROSITE" id="PS51379">
    <property type="entry name" value="4FE4S_FER_2"/>
    <property type="match status" value="2"/>
</dbReference>
<dbReference type="InterPro" id="IPR017900">
    <property type="entry name" value="4Fe4S_Fe_S_CS"/>
</dbReference>
<evidence type="ECO:0000256" key="8">
    <source>
        <dbReference type="ARBA" id="ARBA00023014"/>
    </source>
</evidence>
<accession>A0A1J1E1W9</accession>
<evidence type="ECO:0000256" key="5">
    <source>
        <dbReference type="ARBA" id="ARBA00022827"/>
    </source>
</evidence>
<dbReference type="GO" id="GO:0046872">
    <property type="term" value="F:metal ion binding"/>
    <property type="evidence" value="ECO:0007669"/>
    <property type="project" value="UniProtKB-KW"/>
</dbReference>
<keyword evidence="11" id="KW-1185">Reference proteome</keyword>
<evidence type="ECO:0000256" key="3">
    <source>
        <dbReference type="ARBA" id="ARBA00022485"/>
    </source>
</evidence>
<keyword evidence="3" id="KW-0004">4Fe-4S</keyword>
<dbReference type="SUPFAM" id="SSF51905">
    <property type="entry name" value="FAD/NAD(P)-binding domain"/>
    <property type="match status" value="1"/>
</dbReference>
<organism evidence="10 11">
    <name type="scientific">Candidatus Desulfovibrio trichonymphae</name>
    <dbReference type="NCBI Taxonomy" id="1725232"/>
    <lineage>
        <taxon>Bacteria</taxon>
        <taxon>Pseudomonadati</taxon>
        <taxon>Thermodesulfobacteriota</taxon>
        <taxon>Desulfovibrionia</taxon>
        <taxon>Desulfovibrionales</taxon>
        <taxon>Desulfovibrionaceae</taxon>
        <taxon>Desulfovibrio</taxon>
    </lineage>
</organism>
<keyword evidence="4" id="KW-0479">Metal-binding</keyword>
<sequence length="749" mass="81274">MAGKIGVYFDMQNIGGGLDIEALASQTREKWGELVQVVKVCPVLACTVDEIKADIASRQLDGVLLCGTSPRAEADVYRLPVQIEYVNLREQCVLSYKNPDGSPPDFAAGAPEALTIMARDYVNMGVVKLQKSENPDSAVVSGVERVLVIGGGWTGLTAAAETAATGCEVVLVEKADTLGGAARNIPMASPLAPFWTDKQPTNLSEKISAVTGNPKITVYLKARIEKLQGQPGEFKAGIITSDNTVNVDIGAVVLATGWTPLDEKYLAPMGLGRGPNVLDAAQFGKMLVAGNITAGRIAFVLDITMAEEAAREAAEAMADKVDAESGEGADKFVKEDLENIRHLAYSNAVNSVAALRLADTVCDKTNDAAQIFILYKNMTVPGILERFYRKMQDRPGIMMTKADVTEIREAGDNMVVVCKNTLLGMDFDLEVDLVVLPTGMVPITAKDVVVQFDYRQGPDFPDLQLFDGFVDSNYICFPYETRRTGVYAAGCVRQPMTMDGCEEDAKGAVLKAMQCIASASRGVAVHPRSGDASYPVFNFVRCTQCKRCTEECPFGALDDDEKGTPKPNPARCRRCGTCFGACPERVVSFADYNIDQIGSMIREVVVPKDFKKEGPRILILACENDAYPALDMAGMRHRAWSPFVRIIPVRCLGSVNAIWVSDAMSKGFDGVMLLGCKYGDDYQCHFVKGSEICAKRKENIAETLNRLGVKPERVEQLEVAVDEYDKVPVLIDSFVGRIIAMGPNPFKGM</sequence>
<dbReference type="SUPFAM" id="SSF54862">
    <property type="entry name" value="4Fe-4S ferredoxins"/>
    <property type="match status" value="1"/>
</dbReference>
<gene>
    <name evidence="10" type="primary">qmoB</name>
    <name evidence="10" type="ORF">RSDT_0363</name>
</gene>
<feature type="domain" description="4Fe-4S ferredoxin-type" evidence="9">
    <location>
        <begin position="563"/>
        <end position="592"/>
    </location>
</feature>
<evidence type="ECO:0000313" key="11">
    <source>
        <dbReference type="Proteomes" id="UP000242645"/>
    </source>
</evidence>
<keyword evidence="5" id="KW-0274">FAD</keyword>
<dbReference type="Pfam" id="PF13450">
    <property type="entry name" value="NAD_binding_8"/>
    <property type="match status" value="1"/>
</dbReference>
<protein>
    <submittedName>
        <fullName evidence="10">Quinone-modifying oxidoreductase subunit B</fullName>
    </submittedName>
</protein>
<dbReference type="KEGG" id="dtr:RSDT_0363"/>
<dbReference type="InterPro" id="IPR036188">
    <property type="entry name" value="FAD/NAD-bd_sf"/>
</dbReference>
<dbReference type="InterPro" id="IPR003813">
    <property type="entry name" value="MvhD/FlpD"/>
</dbReference>
<proteinExistence type="inferred from homology"/>
<dbReference type="Gene3D" id="3.50.50.60">
    <property type="entry name" value="FAD/NAD(P)-binding domain"/>
    <property type="match status" value="1"/>
</dbReference>